<organism evidence="2 3">
    <name type="scientific">Roridomyces roridus</name>
    <dbReference type="NCBI Taxonomy" id="1738132"/>
    <lineage>
        <taxon>Eukaryota</taxon>
        <taxon>Fungi</taxon>
        <taxon>Dikarya</taxon>
        <taxon>Basidiomycota</taxon>
        <taxon>Agaricomycotina</taxon>
        <taxon>Agaricomycetes</taxon>
        <taxon>Agaricomycetidae</taxon>
        <taxon>Agaricales</taxon>
        <taxon>Marasmiineae</taxon>
        <taxon>Mycenaceae</taxon>
        <taxon>Roridomyces</taxon>
    </lineage>
</organism>
<feature type="compositionally biased region" description="Basic residues" evidence="1">
    <location>
        <begin position="223"/>
        <end position="233"/>
    </location>
</feature>
<feature type="compositionally biased region" description="Acidic residues" evidence="1">
    <location>
        <begin position="208"/>
        <end position="217"/>
    </location>
</feature>
<evidence type="ECO:0000256" key="1">
    <source>
        <dbReference type="SAM" id="MobiDB-lite"/>
    </source>
</evidence>
<protein>
    <submittedName>
        <fullName evidence="2">Uncharacterized protein</fullName>
    </submittedName>
</protein>
<dbReference type="AlphaFoldDB" id="A0AAD7FA74"/>
<feature type="region of interest" description="Disordered" evidence="1">
    <location>
        <begin position="205"/>
        <end position="238"/>
    </location>
</feature>
<evidence type="ECO:0000313" key="3">
    <source>
        <dbReference type="Proteomes" id="UP001221142"/>
    </source>
</evidence>
<accession>A0AAD7FA74</accession>
<proteinExistence type="predicted"/>
<evidence type="ECO:0000313" key="2">
    <source>
        <dbReference type="EMBL" id="KAJ7611744.1"/>
    </source>
</evidence>
<keyword evidence="3" id="KW-1185">Reference proteome</keyword>
<feature type="region of interest" description="Disordered" evidence="1">
    <location>
        <begin position="296"/>
        <end position="324"/>
    </location>
</feature>
<gene>
    <name evidence="2" type="ORF">FB45DRAFT_1119112</name>
</gene>
<feature type="compositionally biased region" description="Polar residues" evidence="1">
    <location>
        <begin position="315"/>
        <end position="324"/>
    </location>
</feature>
<dbReference type="Proteomes" id="UP001221142">
    <property type="component" value="Unassembled WGS sequence"/>
</dbReference>
<comment type="caution">
    <text evidence="2">The sequence shown here is derived from an EMBL/GenBank/DDBJ whole genome shotgun (WGS) entry which is preliminary data.</text>
</comment>
<reference evidence="2" key="1">
    <citation type="submission" date="2023-03" db="EMBL/GenBank/DDBJ databases">
        <title>Massive genome expansion in bonnet fungi (Mycena s.s.) driven by repeated elements and novel gene families across ecological guilds.</title>
        <authorList>
            <consortium name="Lawrence Berkeley National Laboratory"/>
            <person name="Harder C.B."/>
            <person name="Miyauchi S."/>
            <person name="Viragh M."/>
            <person name="Kuo A."/>
            <person name="Thoen E."/>
            <person name="Andreopoulos B."/>
            <person name="Lu D."/>
            <person name="Skrede I."/>
            <person name="Drula E."/>
            <person name="Henrissat B."/>
            <person name="Morin E."/>
            <person name="Kohler A."/>
            <person name="Barry K."/>
            <person name="LaButti K."/>
            <person name="Morin E."/>
            <person name="Salamov A."/>
            <person name="Lipzen A."/>
            <person name="Mereny Z."/>
            <person name="Hegedus B."/>
            <person name="Baldrian P."/>
            <person name="Stursova M."/>
            <person name="Weitz H."/>
            <person name="Taylor A."/>
            <person name="Grigoriev I.V."/>
            <person name="Nagy L.G."/>
            <person name="Martin F."/>
            <person name="Kauserud H."/>
        </authorList>
    </citation>
    <scope>NUCLEOTIDE SEQUENCE</scope>
    <source>
        <strain evidence="2">9284</strain>
    </source>
</reference>
<sequence>MSIPIDVLLEVAGRARGMSETLLVRNNEMRNNFEWAWGLGQGTLDEHVSNYCDSTLVDMILDHALVVVPEYDLVLATFRVAISSPWRFHSRKRKMILDLYTGRDTFNYLVLPLDPSSVTQPRVISSIIPPHLAIPFAVDDILRRAGYSYWRKDFDDICKSLVHVASSASTASTFTLAKFSWLEYIHTRWSIMSVPRRFLGLEGSVESVPDEDSDTDIAESSAMKRRPPPRKRFRLDEPRRRVTPEELKRPPVIRFWVPVVADDEDDAISSDSDVPGDDDPVGDRAWLDGVENWVESTSGVSESVPDEPIEDKSASESAWRTTDPSPNVKRRSNFEWVWGLERGTFDQHVCSYVDPKLLNVLFDENLVLIPHRDLVQAIYQGVSSQPWSFSSKKRVFIQDVYQGRETFEYLVLPSDPASCVAPRNLISPIPPHLTISCTVDQILRRINLARCTYGQWHDSLLKVFRGTAVDGATFTLTRDIFSDIRFIHESWGIVIVPPRFLGLEDVAGWEREAEKDEKLGEVIGINVIRPGISLDEPKRRLREDELKQDLNVQDDDCDDWD</sequence>
<name>A0AAD7FA74_9AGAR</name>
<dbReference type="EMBL" id="JARKIF010000032">
    <property type="protein sequence ID" value="KAJ7611744.1"/>
    <property type="molecule type" value="Genomic_DNA"/>
</dbReference>